<organism evidence="3 4">
    <name type="scientific">Roseitalea porphyridii</name>
    <dbReference type="NCBI Taxonomy" id="1852022"/>
    <lineage>
        <taxon>Bacteria</taxon>
        <taxon>Pseudomonadati</taxon>
        <taxon>Pseudomonadota</taxon>
        <taxon>Alphaproteobacteria</taxon>
        <taxon>Hyphomicrobiales</taxon>
        <taxon>Ahrensiaceae</taxon>
        <taxon>Roseitalea</taxon>
    </lineage>
</organism>
<evidence type="ECO:0000256" key="1">
    <source>
        <dbReference type="SAM" id="MobiDB-lite"/>
    </source>
</evidence>
<name>A0A4P6V3I3_9HYPH</name>
<dbReference type="Gene3D" id="1.10.260.40">
    <property type="entry name" value="lambda repressor-like DNA-binding domains"/>
    <property type="match status" value="1"/>
</dbReference>
<feature type="compositionally biased region" description="Basic and acidic residues" evidence="1">
    <location>
        <begin position="1"/>
        <end position="18"/>
    </location>
</feature>
<protein>
    <submittedName>
        <fullName evidence="3">XRE family transcriptional regulator</fullName>
    </submittedName>
</protein>
<dbReference type="GO" id="GO:0003677">
    <property type="term" value="F:DNA binding"/>
    <property type="evidence" value="ECO:0007669"/>
    <property type="project" value="InterPro"/>
</dbReference>
<evidence type="ECO:0000313" key="4">
    <source>
        <dbReference type="Proteomes" id="UP000293719"/>
    </source>
</evidence>
<dbReference type="GeneID" id="90768066"/>
<dbReference type="CDD" id="cd00093">
    <property type="entry name" value="HTH_XRE"/>
    <property type="match status" value="1"/>
</dbReference>
<dbReference type="EMBL" id="CP036532">
    <property type="protein sequence ID" value="QBK31299.1"/>
    <property type="molecule type" value="Genomic_DNA"/>
</dbReference>
<feature type="region of interest" description="Disordered" evidence="1">
    <location>
        <begin position="1"/>
        <end position="29"/>
    </location>
</feature>
<sequence>MAKPTTEHAIERKDDQPVRARPSADAAGRSRLRDYLTTLDERFPQVAEAQAVRERAEQGARSIIGALAQERARREISQVAVARAMQTSQSAVSRLESGSVDVGLETLLRYAMAIGLDPADVFALNAAAPAAKDMMERP</sequence>
<dbReference type="AlphaFoldDB" id="A0A4P6V3I3"/>
<gene>
    <name evidence="3" type="ORF">E0E05_12220</name>
</gene>
<dbReference type="PROSITE" id="PS50943">
    <property type="entry name" value="HTH_CROC1"/>
    <property type="match status" value="1"/>
</dbReference>
<dbReference type="InterPro" id="IPR010982">
    <property type="entry name" value="Lambda_DNA-bd_dom_sf"/>
</dbReference>
<dbReference type="SMART" id="SM00530">
    <property type="entry name" value="HTH_XRE"/>
    <property type="match status" value="1"/>
</dbReference>
<dbReference type="Pfam" id="PF01381">
    <property type="entry name" value="HTH_3"/>
    <property type="match status" value="1"/>
</dbReference>
<proteinExistence type="predicted"/>
<keyword evidence="4" id="KW-1185">Reference proteome</keyword>
<evidence type="ECO:0000259" key="2">
    <source>
        <dbReference type="PROSITE" id="PS50943"/>
    </source>
</evidence>
<dbReference type="KEGG" id="rpod:E0E05_12220"/>
<dbReference type="OrthoDB" id="9792093at2"/>
<reference evidence="3 4" key="1">
    <citation type="journal article" date="2017" name="Int. J. Syst. Evol. Microbiol.">
        <title>Roseitalea porphyridii gen. nov., sp. nov., isolated from a red alga, and reclassification of Hoeflea suaedae Chung et al. 2013 as Pseudohoeflea suaedae gen. nov., comb. nov.</title>
        <authorList>
            <person name="Hyeon J.W."/>
            <person name="Jeong S.E."/>
            <person name="Baek K."/>
            <person name="Jeon C.O."/>
        </authorList>
    </citation>
    <scope>NUCLEOTIDE SEQUENCE [LARGE SCALE GENOMIC DNA]</scope>
    <source>
        <strain evidence="3 4">MA7-20</strain>
    </source>
</reference>
<accession>A0A4P6V3I3</accession>
<evidence type="ECO:0000313" key="3">
    <source>
        <dbReference type="EMBL" id="QBK31299.1"/>
    </source>
</evidence>
<feature type="domain" description="HTH cro/C1-type" evidence="2">
    <location>
        <begin position="67"/>
        <end position="121"/>
    </location>
</feature>
<dbReference type="RefSeq" id="WP_131616966.1">
    <property type="nucleotide sequence ID" value="NZ_CP036532.1"/>
</dbReference>
<dbReference type="SUPFAM" id="SSF47413">
    <property type="entry name" value="lambda repressor-like DNA-binding domains"/>
    <property type="match status" value="1"/>
</dbReference>
<dbReference type="Proteomes" id="UP000293719">
    <property type="component" value="Chromosome"/>
</dbReference>
<dbReference type="InterPro" id="IPR001387">
    <property type="entry name" value="Cro/C1-type_HTH"/>
</dbReference>